<reference evidence="2 3" key="1">
    <citation type="submission" date="2018-06" db="EMBL/GenBank/DDBJ databases">
        <title>A transcriptomic atlas of mushroom development highlights an independent origin of complex multicellularity.</title>
        <authorList>
            <consortium name="DOE Joint Genome Institute"/>
            <person name="Krizsan K."/>
            <person name="Almasi E."/>
            <person name="Merenyi Z."/>
            <person name="Sahu N."/>
            <person name="Viragh M."/>
            <person name="Koszo T."/>
            <person name="Mondo S."/>
            <person name="Kiss B."/>
            <person name="Balint B."/>
            <person name="Kues U."/>
            <person name="Barry K."/>
            <person name="Hegedus J.C."/>
            <person name="Henrissat B."/>
            <person name="Johnson J."/>
            <person name="Lipzen A."/>
            <person name="Ohm R."/>
            <person name="Nagy I."/>
            <person name="Pangilinan J."/>
            <person name="Yan J."/>
            <person name="Xiong Y."/>
            <person name="Grigoriev I.V."/>
            <person name="Hibbett D.S."/>
            <person name="Nagy L.G."/>
        </authorList>
    </citation>
    <scope>NUCLEOTIDE SEQUENCE [LARGE SCALE GENOMIC DNA]</scope>
    <source>
        <strain evidence="2 3">SZMC22713</strain>
    </source>
</reference>
<dbReference type="Proteomes" id="UP000294933">
    <property type="component" value="Unassembled WGS sequence"/>
</dbReference>
<organism evidence="2 3">
    <name type="scientific">Rickenella mellea</name>
    <dbReference type="NCBI Taxonomy" id="50990"/>
    <lineage>
        <taxon>Eukaryota</taxon>
        <taxon>Fungi</taxon>
        <taxon>Dikarya</taxon>
        <taxon>Basidiomycota</taxon>
        <taxon>Agaricomycotina</taxon>
        <taxon>Agaricomycetes</taxon>
        <taxon>Hymenochaetales</taxon>
        <taxon>Rickenellaceae</taxon>
        <taxon>Rickenella</taxon>
    </lineage>
</organism>
<sequence length="625" mass="69454">MAAAVHGALGGHSFHPTPSLTNSFDSAPDSEYLVFLPNSVSGVHNHKKAFQSIASAKIRSRPNSVLFHVPSQATLAMVLAQRGVLARLLDVITWDEFYTLTLVSQGVRWSLWNTASKEIVLSRFVPSFHLALRWRDYRLWQDNIPMSFGDLERSIVSFETPLHQYPMHALSVLSTEVPTPEQDVMTQRCQKLALAHSRIVLLLQSMVHSSLLPPRSELDEPGWKLNIAQPGLRELTFPAPLSYFGPQVTERPKLEPRRNSGGSPAKAKLVHHQKSPSMPSSPVTDDHRRLTNRRNLAQGGKRLSVFGNGGSRVPPPPPLQQPPSLQYYSGTWRRGLTRSSASDEDILQPPKRRFLSVNASSDSSLGSDPTQSSGATSTPPSTSPHDLHMATSRTRAPIVRVFVPCSVLCDETIALCEEQLIDEGLWEHLSVGDIVCNFGYVPSLNDDEDEGSPVSMHRSEEHRRWLIFTGDRLVVFDPMDPPPLQDALSLPSPFYYSHILPPFSNTKFRLTLPPFKPHFTLSHQTSTIYSPHSAAGQVRVKKYVWLATVDASNHPTTGDGWRGMWVLQGEGTKEGKQALIDSLKGGVQGERLWEIVREKSGGGKLWLRLVASLSQSHSPHFRSLL</sequence>
<dbReference type="EMBL" id="ML170163">
    <property type="protein sequence ID" value="TDL25808.1"/>
    <property type="molecule type" value="Genomic_DNA"/>
</dbReference>
<dbReference type="VEuPathDB" id="FungiDB:BD410DRAFT_837268"/>
<feature type="region of interest" description="Disordered" evidence="1">
    <location>
        <begin position="246"/>
        <end position="327"/>
    </location>
</feature>
<evidence type="ECO:0000313" key="2">
    <source>
        <dbReference type="EMBL" id="TDL25808.1"/>
    </source>
</evidence>
<name>A0A4Y7QF27_9AGAM</name>
<feature type="compositionally biased region" description="Polar residues" evidence="1">
    <location>
        <begin position="358"/>
        <end position="368"/>
    </location>
</feature>
<proteinExistence type="predicted"/>
<dbReference type="AlphaFoldDB" id="A0A4Y7QF27"/>
<keyword evidence="3" id="KW-1185">Reference proteome</keyword>
<evidence type="ECO:0000256" key="1">
    <source>
        <dbReference type="SAM" id="MobiDB-lite"/>
    </source>
</evidence>
<evidence type="ECO:0000313" key="3">
    <source>
        <dbReference type="Proteomes" id="UP000294933"/>
    </source>
</evidence>
<dbReference type="STRING" id="50990.A0A4Y7QF27"/>
<feature type="region of interest" description="Disordered" evidence="1">
    <location>
        <begin position="358"/>
        <end position="388"/>
    </location>
</feature>
<accession>A0A4Y7QF27</accession>
<dbReference type="OrthoDB" id="3269821at2759"/>
<protein>
    <submittedName>
        <fullName evidence="2">Uncharacterized protein</fullName>
    </submittedName>
</protein>
<gene>
    <name evidence="2" type="ORF">BD410DRAFT_837268</name>
</gene>
<feature type="compositionally biased region" description="Low complexity" evidence="1">
    <location>
        <begin position="369"/>
        <end position="384"/>
    </location>
</feature>